<dbReference type="InterPro" id="IPR011335">
    <property type="entry name" value="Restrct_endonuc-II-like"/>
</dbReference>
<keyword evidence="2" id="KW-0540">Nuclease</keyword>
<protein>
    <submittedName>
        <fullName evidence="2">Restriction endonuclease</fullName>
    </submittedName>
</protein>
<feature type="domain" description="Restriction endonuclease type IV Mrr" evidence="1">
    <location>
        <begin position="190"/>
        <end position="310"/>
    </location>
</feature>
<dbReference type="GO" id="GO:0004519">
    <property type="term" value="F:endonuclease activity"/>
    <property type="evidence" value="ECO:0007669"/>
    <property type="project" value="UniProtKB-KW"/>
</dbReference>
<comment type="caution">
    <text evidence="2">The sequence shown here is derived from an EMBL/GenBank/DDBJ whole genome shotgun (WGS) entry which is preliminary data.</text>
</comment>
<dbReference type="Proteomes" id="UP001460888">
    <property type="component" value="Unassembled WGS sequence"/>
</dbReference>
<dbReference type="Gene3D" id="3.40.1350.10">
    <property type="match status" value="1"/>
</dbReference>
<accession>A0ABV2AZJ2</accession>
<dbReference type="InterPro" id="IPR052906">
    <property type="entry name" value="Type_IV_Methyl-Rstrct_Enzyme"/>
</dbReference>
<name>A0ABV2AZJ2_9GAMM</name>
<dbReference type="SUPFAM" id="SSF52980">
    <property type="entry name" value="Restriction endonuclease-like"/>
    <property type="match status" value="1"/>
</dbReference>
<keyword evidence="2" id="KW-0255">Endonuclease</keyword>
<gene>
    <name evidence="2" type="ORF">SADO_07392</name>
</gene>
<dbReference type="Pfam" id="PF04471">
    <property type="entry name" value="Mrr_cat"/>
    <property type="match status" value="1"/>
</dbReference>
<dbReference type="EMBL" id="APND01000002">
    <property type="protein sequence ID" value="MES1929061.1"/>
    <property type="molecule type" value="Genomic_DNA"/>
</dbReference>
<evidence type="ECO:0000313" key="3">
    <source>
        <dbReference type="Proteomes" id="UP001460888"/>
    </source>
</evidence>
<reference evidence="2 3" key="1">
    <citation type="submission" date="2013-03" db="EMBL/GenBank/DDBJ databases">
        <title>Salinisphaera dokdonensis CL-ES53 Genome Sequencing.</title>
        <authorList>
            <person name="Li C."/>
            <person name="Lai Q."/>
            <person name="Shao Z."/>
        </authorList>
    </citation>
    <scope>NUCLEOTIDE SEQUENCE [LARGE SCALE GENOMIC DNA]</scope>
    <source>
        <strain evidence="2 3">CL-ES53</strain>
    </source>
</reference>
<proteinExistence type="predicted"/>
<sequence length="320" mass="34915">MGAFVLRVAPSGLDRVREALEDDELILGWSHADGLLDLKLNWGQFRRIVSDTYYSGESNLRKAGAASGHLWRFIRSMEIGDLVVVPRGSKFYVAEVSGPARYLDSKISEDTAYRRPVKWLNNKKAIPRKYAKAALTSRMKTQGTCASANDLLPQIKECLSIAGTGVKPSFERDLRARLVSETLAELRSGRMESYAFENLIKEVLLGLGATEASVVPRSKDKGADILATFSVAGIFQQKVAVQAKHWQAKPALGPKVVGQLIDGLEAEAAQHGMVVTSGTVSEAAIRKAAEYSDATGVVIELVDGEQFAKLVVEHYVSNHQ</sequence>
<keyword evidence="3" id="KW-1185">Reference proteome</keyword>
<dbReference type="InterPro" id="IPR011856">
    <property type="entry name" value="tRNA_endonuc-like_dom_sf"/>
</dbReference>
<evidence type="ECO:0000259" key="1">
    <source>
        <dbReference type="Pfam" id="PF04471"/>
    </source>
</evidence>
<dbReference type="PANTHER" id="PTHR30015">
    <property type="entry name" value="MRR RESTRICTION SYSTEM PROTEIN"/>
    <property type="match status" value="1"/>
</dbReference>
<organism evidence="2 3">
    <name type="scientific">Salinisphaera dokdonensis CL-ES53</name>
    <dbReference type="NCBI Taxonomy" id="1304272"/>
    <lineage>
        <taxon>Bacteria</taxon>
        <taxon>Pseudomonadati</taxon>
        <taxon>Pseudomonadota</taxon>
        <taxon>Gammaproteobacteria</taxon>
        <taxon>Salinisphaerales</taxon>
        <taxon>Salinisphaeraceae</taxon>
        <taxon>Salinisphaera</taxon>
    </lineage>
</organism>
<dbReference type="PANTHER" id="PTHR30015:SF7">
    <property type="entry name" value="TYPE IV METHYL-DIRECTED RESTRICTION ENZYME ECOKMRR"/>
    <property type="match status" value="1"/>
</dbReference>
<evidence type="ECO:0000313" key="2">
    <source>
        <dbReference type="EMBL" id="MES1929061.1"/>
    </source>
</evidence>
<dbReference type="RefSeq" id="WP_353110559.1">
    <property type="nucleotide sequence ID" value="NZ_APND01000002.1"/>
</dbReference>
<keyword evidence="2" id="KW-0378">Hydrolase</keyword>
<dbReference type="InterPro" id="IPR007560">
    <property type="entry name" value="Restrct_endonuc_IV_Mrr"/>
</dbReference>